<dbReference type="EC" id="3.6.1.11" evidence="2"/>
<keyword evidence="2" id="KW-0378">Hydrolase</keyword>
<evidence type="ECO:0000313" key="3">
    <source>
        <dbReference type="Proteomes" id="UP001145021"/>
    </source>
</evidence>
<evidence type="ECO:0000259" key="1">
    <source>
        <dbReference type="SMART" id="SM01131"/>
    </source>
</evidence>
<dbReference type="SMART" id="SM01131">
    <property type="entry name" value="DHHA2"/>
    <property type="match status" value="1"/>
</dbReference>
<dbReference type="Gene3D" id="3.90.1640.10">
    <property type="entry name" value="inorganic pyrophosphatase (n-terminal core)"/>
    <property type="match status" value="1"/>
</dbReference>
<dbReference type="PANTHER" id="PTHR12112:SF39">
    <property type="entry name" value="EG:152A3.5 PROTEIN (FBGN0003116_PN PROTEIN)"/>
    <property type="match status" value="1"/>
</dbReference>
<dbReference type="Proteomes" id="UP001145021">
    <property type="component" value="Unassembled WGS sequence"/>
</dbReference>
<dbReference type="InterPro" id="IPR038222">
    <property type="entry name" value="DHHA2_dom_sf"/>
</dbReference>
<dbReference type="InterPro" id="IPR004097">
    <property type="entry name" value="DHHA2"/>
</dbReference>
<dbReference type="GO" id="GO:0005737">
    <property type="term" value="C:cytoplasm"/>
    <property type="evidence" value="ECO:0007669"/>
    <property type="project" value="InterPro"/>
</dbReference>
<dbReference type="InterPro" id="IPR038763">
    <property type="entry name" value="DHH_sf"/>
</dbReference>
<protein>
    <submittedName>
        <fullName evidence="2">Exopolyphosphatase</fullName>
        <ecNumber evidence="2">3.6.1.11</ecNumber>
    </submittedName>
</protein>
<gene>
    <name evidence="2" type="primary">PPX1</name>
    <name evidence="2" type="ORF">LPJ64_000471</name>
</gene>
<dbReference type="AlphaFoldDB" id="A0A9W7XRG0"/>
<evidence type="ECO:0000313" key="2">
    <source>
        <dbReference type="EMBL" id="KAJ1648210.1"/>
    </source>
</evidence>
<dbReference type="SUPFAM" id="SSF64182">
    <property type="entry name" value="DHH phosphoesterases"/>
    <property type="match status" value="1"/>
</dbReference>
<dbReference type="EMBL" id="JANBOH010000009">
    <property type="protein sequence ID" value="KAJ1648210.1"/>
    <property type="molecule type" value="Genomic_DNA"/>
</dbReference>
<accession>A0A9W7XRG0</accession>
<dbReference type="PANTHER" id="PTHR12112">
    <property type="entry name" value="BNIP - RELATED"/>
    <property type="match status" value="1"/>
</dbReference>
<comment type="caution">
    <text evidence="2">The sequence shown here is derived from an EMBL/GenBank/DDBJ whole genome shotgun (WGS) entry which is preliminary data.</text>
</comment>
<feature type="domain" description="DHHA2" evidence="1">
    <location>
        <begin position="257"/>
        <end position="415"/>
    </location>
</feature>
<reference evidence="2" key="1">
    <citation type="submission" date="2022-07" db="EMBL/GenBank/DDBJ databases">
        <title>Phylogenomic reconstructions and comparative analyses of Kickxellomycotina fungi.</title>
        <authorList>
            <person name="Reynolds N.K."/>
            <person name="Stajich J.E."/>
            <person name="Barry K."/>
            <person name="Grigoriev I.V."/>
            <person name="Crous P."/>
            <person name="Smith M.E."/>
        </authorList>
    </citation>
    <scope>NUCLEOTIDE SEQUENCE</scope>
    <source>
        <strain evidence="2">NBRC 105413</strain>
    </source>
</reference>
<name>A0A9W7XRG0_9FUNG</name>
<keyword evidence="3" id="KW-1185">Reference proteome</keyword>
<dbReference type="Gene3D" id="3.10.310.20">
    <property type="entry name" value="DHHA2 domain"/>
    <property type="match status" value="1"/>
</dbReference>
<proteinExistence type="predicted"/>
<sequence>MTTGFSLFVKSLAANTARLNSGNPSSVGKLTLVLGNESADLDSMVSSISLAYTLTQPGEIPAIPVINTNRTDMALRPDCNFLLSTTLQTSGASIQDLTFIDDFDLPSVIRHYEAAENYVVPGELEIWLADHNAPASRQRYLEPFVKGIVDHHVDEGRCLMAKTRIIDMVGSCTSLVGEMIRDKEEHIDPVLAKMILAPILLDTADLSPAAMKATDKDRACVSWLFPQVQWAEMSASSNNKDTDEILTLDVQNTTELFKTLDKLKGQVSHLSSRDLLRKDYKQWQVVDLSGSTWNVGISSVGYRLRKWIKRDGQAAIVDAVDRWIKEQGLDIALVMAHGKAKDKKHGVKVYGRDLVVVFSKDRKNRSQSIADGLAKSDLNLVPFVGTQDTEMIRFYSQLKTEASRKQVFPVVKQVIESDRQVNIDDEKVQYKD</sequence>
<organism evidence="2 3">
    <name type="scientific">Coemansia asiatica</name>
    <dbReference type="NCBI Taxonomy" id="1052880"/>
    <lineage>
        <taxon>Eukaryota</taxon>
        <taxon>Fungi</taxon>
        <taxon>Fungi incertae sedis</taxon>
        <taxon>Zoopagomycota</taxon>
        <taxon>Kickxellomycotina</taxon>
        <taxon>Kickxellomycetes</taxon>
        <taxon>Kickxellales</taxon>
        <taxon>Kickxellaceae</taxon>
        <taxon>Coemansia</taxon>
    </lineage>
</organism>
<dbReference type="Pfam" id="PF02833">
    <property type="entry name" value="DHHA2"/>
    <property type="match status" value="1"/>
</dbReference>
<dbReference type="GO" id="GO:0004309">
    <property type="term" value="F:exopolyphosphatase activity"/>
    <property type="evidence" value="ECO:0007669"/>
    <property type="project" value="UniProtKB-EC"/>
</dbReference>